<accession>A0A645B125</accession>
<dbReference type="InterPro" id="IPR056905">
    <property type="entry name" value="YfjL_C"/>
</dbReference>
<keyword evidence="1" id="KW-0812">Transmembrane</keyword>
<reference evidence="3" key="1">
    <citation type="submission" date="2019-08" db="EMBL/GenBank/DDBJ databases">
        <authorList>
            <person name="Kucharzyk K."/>
            <person name="Murdoch R.W."/>
            <person name="Higgins S."/>
            <person name="Loffler F."/>
        </authorList>
    </citation>
    <scope>NUCLEOTIDE SEQUENCE</scope>
</reference>
<comment type="caution">
    <text evidence="3">The sequence shown here is derived from an EMBL/GenBank/DDBJ whole genome shotgun (WGS) entry which is preliminary data.</text>
</comment>
<dbReference type="EMBL" id="VSSQ01016674">
    <property type="protein sequence ID" value="MPM58261.1"/>
    <property type="molecule type" value="Genomic_DNA"/>
</dbReference>
<name>A0A645B125_9ZZZZ</name>
<evidence type="ECO:0000256" key="1">
    <source>
        <dbReference type="SAM" id="Phobius"/>
    </source>
</evidence>
<gene>
    <name evidence="3" type="ORF">SDC9_105092</name>
</gene>
<evidence type="ECO:0000313" key="3">
    <source>
        <dbReference type="EMBL" id="MPM58261.1"/>
    </source>
</evidence>
<sequence length="171" mass="19975">MGEELREIIYKDFKDKVSELSNIAVRFEIKGGKYPMNMEYTKEIEEKPEILIEFQGSGITHKEFLGKAFLMKEHIISEGYKPRGFHFRYNKVGEKAGSIYSMKLEENQLNLSREQFNNLNVNYDETIKTEFKERIAKNTLLRGAYILGGILITLAVGLFISFFEKRRRVTT</sequence>
<feature type="transmembrane region" description="Helical" evidence="1">
    <location>
        <begin position="144"/>
        <end position="163"/>
    </location>
</feature>
<feature type="domain" description="YfjL-like C-terminal" evidence="2">
    <location>
        <begin position="4"/>
        <end position="111"/>
    </location>
</feature>
<dbReference type="AlphaFoldDB" id="A0A645B125"/>
<evidence type="ECO:0000259" key="2">
    <source>
        <dbReference type="Pfam" id="PF24911"/>
    </source>
</evidence>
<keyword evidence="1" id="KW-1133">Transmembrane helix</keyword>
<proteinExistence type="predicted"/>
<organism evidence="3">
    <name type="scientific">bioreactor metagenome</name>
    <dbReference type="NCBI Taxonomy" id="1076179"/>
    <lineage>
        <taxon>unclassified sequences</taxon>
        <taxon>metagenomes</taxon>
        <taxon>ecological metagenomes</taxon>
    </lineage>
</organism>
<keyword evidence="1" id="KW-0472">Membrane</keyword>
<dbReference type="Pfam" id="PF24911">
    <property type="entry name" value="YfjL_C"/>
    <property type="match status" value="1"/>
</dbReference>
<protein>
    <recommendedName>
        <fullName evidence="2">YfjL-like C-terminal domain-containing protein</fullName>
    </recommendedName>
</protein>